<protein>
    <submittedName>
        <fullName evidence="1">Uncharacterized protein</fullName>
    </submittedName>
</protein>
<organism evidence="1 2">
    <name type="scientific">Iphiclides podalirius</name>
    <name type="common">scarce swallowtail</name>
    <dbReference type="NCBI Taxonomy" id="110791"/>
    <lineage>
        <taxon>Eukaryota</taxon>
        <taxon>Metazoa</taxon>
        <taxon>Ecdysozoa</taxon>
        <taxon>Arthropoda</taxon>
        <taxon>Hexapoda</taxon>
        <taxon>Insecta</taxon>
        <taxon>Pterygota</taxon>
        <taxon>Neoptera</taxon>
        <taxon>Endopterygota</taxon>
        <taxon>Lepidoptera</taxon>
        <taxon>Glossata</taxon>
        <taxon>Ditrysia</taxon>
        <taxon>Papilionoidea</taxon>
        <taxon>Papilionidae</taxon>
        <taxon>Papilioninae</taxon>
        <taxon>Iphiclides</taxon>
    </lineage>
</organism>
<feature type="non-terminal residue" evidence="1">
    <location>
        <position position="117"/>
    </location>
</feature>
<dbReference type="Proteomes" id="UP000837857">
    <property type="component" value="Chromosome 29"/>
</dbReference>
<accession>A0ABN8IR33</accession>
<keyword evidence="2" id="KW-1185">Reference proteome</keyword>
<evidence type="ECO:0000313" key="2">
    <source>
        <dbReference type="Proteomes" id="UP000837857"/>
    </source>
</evidence>
<dbReference type="EMBL" id="OW152841">
    <property type="protein sequence ID" value="CAH2062445.1"/>
    <property type="molecule type" value="Genomic_DNA"/>
</dbReference>
<evidence type="ECO:0000313" key="1">
    <source>
        <dbReference type="EMBL" id="CAH2062445.1"/>
    </source>
</evidence>
<gene>
    <name evidence="1" type="ORF">IPOD504_LOCUS11986</name>
</gene>
<proteinExistence type="predicted"/>
<sequence length="117" mass="13344">MVRNNSSRRWDLYRTHKLLVARMVAACAGHRLGLASAKFVEEFAPRQGHGSTRFRQWLGWWQFALDTARWQLSRAAAKHNSATTVQHGSGSGNLRWRLRAFRHKSVESSDRPGGNLC</sequence>
<name>A0ABN8IR33_9NEOP</name>
<reference evidence="1" key="1">
    <citation type="submission" date="2022-03" db="EMBL/GenBank/DDBJ databases">
        <authorList>
            <person name="Martin H S."/>
        </authorList>
    </citation>
    <scope>NUCLEOTIDE SEQUENCE</scope>
</reference>